<feature type="compositionally biased region" description="Acidic residues" evidence="1">
    <location>
        <begin position="242"/>
        <end position="251"/>
    </location>
</feature>
<feature type="compositionally biased region" description="Acidic residues" evidence="1">
    <location>
        <begin position="357"/>
        <end position="372"/>
    </location>
</feature>
<feature type="compositionally biased region" description="Acidic residues" evidence="1">
    <location>
        <begin position="403"/>
        <end position="421"/>
    </location>
</feature>
<feature type="compositionally biased region" description="Acidic residues" evidence="1">
    <location>
        <begin position="51"/>
        <end position="66"/>
    </location>
</feature>
<feature type="compositionally biased region" description="Basic residues" evidence="1">
    <location>
        <begin position="339"/>
        <end position="348"/>
    </location>
</feature>
<dbReference type="EMBL" id="DS547097">
    <property type="protein sequence ID" value="EDR10285.1"/>
    <property type="molecule type" value="Genomic_DNA"/>
</dbReference>
<organism evidence="3">
    <name type="scientific">Laccaria bicolor (strain S238N-H82 / ATCC MYA-4686)</name>
    <name type="common">Bicoloured deceiver</name>
    <name type="synonym">Laccaria laccata var. bicolor</name>
    <dbReference type="NCBI Taxonomy" id="486041"/>
    <lineage>
        <taxon>Eukaryota</taxon>
        <taxon>Fungi</taxon>
        <taxon>Dikarya</taxon>
        <taxon>Basidiomycota</taxon>
        <taxon>Agaricomycotina</taxon>
        <taxon>Agaricomycetes</taxon>
        <taxon>Agaricomycetidae</taxon>
        <taxon>Agaricales</taxon>
        <taxon>Agaricineae</taxon>
        <taxon>Hydnangiaceae</taxon>
        <taxon>Laccaria</taxon>
    </lineage>
</organism>
<evidence type="ECO:0000313" key="3">
    <source>
        <dbReference type="Proteomes" id="UP000001194"/>
    </source>
</evidence>
<dbReference type="Proteomes" id="UP000001194">
    <property type="component" value="Unassembled WGS sequence"/>
</dbReference>
<keyword evidence="3" id="KW-1185">Reference proteome</keyword>
<dbReference type="KEGG" id="lbc:LACBIDRAFT_325220"/>
<dbReference type="AlphaFoldDB" id="B0D483"/>
<gene>
    <name evidence="2" type="ORF">LACBIDRAFT_325220</name>
</gene>
<evidence type="ECO:0000313" key="2">
    <source>
        <dbReference type="EMBL" id="EDR10285.1"/>
    </source>
</evidence>
<sequence>MGDVMAPEWNLEDEVTLLAAQALKRHPPTPLPVFPDDGDPPSEQRQANQDKDDEALDLDGDEDDLEPPSYIPYLVSSATECLAYILDIMATHTPARAPSLQNRVEPIHWQSILNALAARGNTRFMDAQIMQNVSSRLQAVYGEPDKPDHESSTVLLMFTCVVRQGVHRIQIIAAAKKKLSDLMTAAEASIFEVPPVLSEKRRHREIGSRVPPKGRRRGSDEEFNKKNWTWKKRKGKAPELPHDEEEDDEWIDLDRGGATSPPRRSKRKRDTVNYVPQELDDSLHEKGGPRVPEGAMPLPTRKRRTRKKANPVGEVPMELDDAPHIEGEGEVTISLTPPAKRKRKKKSVVKTAVDIPMELDDPPHEEDAEMEAESVHAVPGSPASPVGRKKARKKVDPVVDVPSEPDDPQQEFEEGGDGETEVESRVNDAATTAQAEYKGKGDS</sequence>
<name>B0D483_LACBS</name>
<dbReference type="HOGENOM" id="CLU_034115_0_0_1"/>
<dbReference type="InParanoid" id="B0D483"/>
<feature type="region of interest" description="Disordered" evidence="1">
    <location>
        <begin position="200"/>
        <end position="443"/>
    </location>
</feature>
<dbReference type="RefSeq" id="XP_001878735.1">
    <property type="nucleotide sequence ID" value="XM_001878700.1"/>
</dbReference>
<protein>
    <submittedName>
        <fullName evidence="2">Predicted protein</fullName>
    </submittedName>
</protein>
<reference evidence="2 3" key="1">
    <citation type="journal article" date="2008" name="Nature">
        <title>The genome of Laccaria bicolor provides insights into mycorrhizal symbiosis.</title>
        <authorList>
            <person name="Martin F."/>
            <person name="Aerts A."/>
            <person name="Ahren D."/>
            <person name="Brun A."/>
            <person name="Danchin E.G.J."/>
            <person name="Duchaussoy F."/>
            <person name="Gibon J."/>
            <person name="Kohler A."/>
            <person name="Lindquist E."/>
            <person name="Pereda V."/>
            <person name="Salamov A."/>
            <person name="Shapiro H.J."/>
            <person name="Wuyts J."/>
            <person name="Blaudez D."/>
            <person name="Buee M."/>
            <person name="Brokstein P."/>
            <person name="Canbaeck B."/>
            <person name="Cohen D."/>
            <person name="Courty P.E."/>
            <person name="Coutinho P.M."/>
            <person name="Delaruelle C."/>
            <person name="Detter J.C."/>
            <person name="Deveau A."/>
            <person name="DiFazio S."/>
            <person name="Duplessis S."/>
            <person name="Fraissinet-Tachet L."/>
            <person name="Lucic E."/>
            <person name="Frey-Klett P."/>
            <person name="Fourrey C."/>
            <person name="Feussner I."/>
            <person name="Gay G."/>
            <person name="Grimwood J."/>
            <person name="Hoegger P.J."/>
            <person name="Jain P."/>
            <person name="Kilaru S."/>
            <person name="Labbe J."/>
            <person name="Lin Y.C."/>
            <person name="Legue V."/>
            <person name="Le Tacon F."/>
            <person name="Marmeisse R."/>
            <person name="Melayah D."/>
            <person name="Montanini B."/>
            <person name="Muratet M."/>
            <person name="Nehls U."/>
            <person name="Niculita-Hirzel H."/>
            <person name="Oudot-Le Secq M.P."/>
            <person name="Peter M."/>
            <person name="Quesneville H."/>
            <person name="Rajashekar B."/>
            <person name="Reich M."/>
            <person name="Rouhier N."/>
            <person name="Schmutz J."/>
            <person name="Yin T."/>
            <person name="Chalot M."/>
            <person name="Henrissat B."/>
            <person name="Kuees U."/>
            <person name="Lucas S."/>
            <person name="Van de Peer Y."/>
            <person name="Podila G.K."/>
            <person name="Polle A."/>
            <person name="Pukkila P.J."/>
            <person name="Richardson P.M."/>
            <person name="Rouze P."/>
            <person name="Sanders I.R."/>
            <person name="Stajich J.E."/>
            <person name="Tunlid A."/>
            <person name="Tuskan G."/>
            <person name="Grigoriev I.V."/>
        </authorList>
    </citation>
    <scope>NUCLEOTIDE SEQUENCE [LARGE SCALE GENOMIC DNA]</scope>
    <source>
        <strain evidence="3">S238N-H82 / ATCC MYA-4686</strain>
    </source>
</reference>
<proteinExistence type="predicted"/>
<dbReference type="OrthoDB" id="3260379at2759"/>
<accession>B0D483</accession>
<evidence type="ECO:0000256" key="1">
    <source>
        <dbReference type="SAM" id="MobiDB-lite"/>
    </source>
</evidence>
<feature type="region of interest" description="Disordered" evidence="1">
    <location>
        <begin position="26"/>
        <end position="69"/>
    </location>
</feature>
<feature type="compositionally biased region" description="Basic residues" evidence="1">
    <location>
        <begin position="300"/>
        <end position="309"/>
    </location>
</feature>
<dbReference type="GeneID" id="6074665"/>